<reference evidence="6" key="2">
    <citation type="journal article" date="2019" name="MicrobiologyOpen">
        <title>High-quality draft genome sequence of Gaiella occulta isolated from a 150 meter deep mineral water borehole and comparison with the genome sequences of other deep-branching lineages of the phylum Actinobacteria.</title>
        <authorList>
            <person name="Severino R."/>
            <person name="Froufe H.J.C."/>
            <person name="Barroso C."/>
            <person name="Albuquerque L."/>
            <person name="Lobo-da-Cunha A."/>
            <person name="da Costa M.S."/>
            <person name="Egas C."/>
        </authorList>
    </citation>
    <scope>NUCLEOTIDE SEQUENCE [LARGE SCALE GENOMIC DNA]</scope>
    <source>
        <strain evidence="6">F2-233</strain>
    </source>
</reference>
<evidence type="ECO:0000256" key="1">
    <source>
        <dbReference type="ARBA" id="ARBA00023015"/>
    </source>
</evidence>
<dbReference type="SMART" id="SM00895">
    <property type="entry name" value="FCD"/>
    <property type="match status" value="1"/>
</dbReference>
<dbReference type="SUPFAM" id="SSF46785">
    <property type="entry name" value="Winged helix' DNA-binding domain"/>
    <property type="match status" value="1"/>
</dbReference>
<dbReference type="GO" id="GO:0003700">
    <property type="term" value="F:DNA-binding transcription factor activity"/>
    <property type="evidence" value="ECO:0007669"/>
    <property type="project" value="InterPro"/>
</dbReference>
<protein>
    <submittedName>
        <fullName evidence="5">Transcriptional regulator</fullName>
    </submittedName>
</protein>
<organism evidence="5 6">
    <name type="scientific">Gaiella occulta</name>
    <dbReference type="NCBI Taxonomy" id="1002870"/>
    <lineage>
        <taxon>Bacteria</taxon>
        <taxon>Bacillati</taxon>
        <taxon>Actinomycetota</taxon>
        <taxon>Thermoleophilia</taxon>
        <taxon>Gaiellales</taxon>
        <taxon>Gaiellaceae</taxon>
        <taxon>Gaiella</taxon>
    </lineage>
</organism>
<keyword evidence="1" id="KW-0805">Transcription regulation</keyword>
<reference evidence="5 6" key="1">
    <citation type="submission" date="2018-07" db="EMBL/GenBank/DDBJ databases">
        <title>High-quality-draft genome sequence of Gaiella occulta.</title>
        <authorList>
            <person name="Severino R."/>
            <person name="Froufe H.J.C."/>
            <person name="Rainey F.A."/>
            <person name="Barroso C."/>
            <person name="Albuquerque L."/>
            <person name="Lobo-Da-Cunha A."/>
            <person name="Da Costa M.S."/>
            <person name="Egas C."/>
        </authorList>
    </citation>
    <scope>NUCLEOTIDE SEQUENCE [LARGE SCALE GENOMIC DNA]</scope>
    <source>
        <strain evidence="5 6">F2-233</strain>
    </source>
</reference>
<dbReference type="Proteomes" id="UP000254134">
    <property type="component" value="Unassembled WGS sequence"/>
</dbReference>
<dbReference type="Pfam" id="PF00392">
    <property type="entry name" value="GntR"/>
    <property type="match status" value="1"/>
</dbReference>
<dbReference type="InterPro" id="IPR011711">
    <property type="entry name" value="GntR_C"/>
</dbReference>
<evidence type="ECO:0000256" key="3">
    <source>
        <dbReference type="ARBA" id="ARBA00023163"/>
    </source>
</evidence>
<dbReference type="SUPFAM" id="SSF48008">
    <property type="entry name" value="GntR ligand-binding domain-like"/>
    <property type="match status" value="1"/>
</dbReference>
<dbReference type="Gene3D" id="1.10.10.10">
    <property type="entry name" value="Winged helix-like DNA-binding domain superfamily/Winged helix DNA-binding domain"/>
    <property type="match status" value="1"/>
</dbReference>
<keyword evidence="6" id="KW-1185">Reference proteome</keyword>
<evidence type="ECO:0000256" key="2">
    <source>
        <dbReference type="ARBA" id="ARBA00023125"/>
    </source>
</evidence>
<keyword evidence="2" id="KW-0238">DNA-binding</keyword>
<name>A0A7M2Z0Q9_9ACTN</name>
<dbReference type="GO" id="GO:0003677">
    <property type="term" value="F:DNA binding"/>
    <property type="evidence" value="ECO:0007669"/>
    <property type="project" value="UniProtKB-KW"/>
</dbReference>
<dbReference type="Gene3D" id="1.20.120.530">
    <property type="entry name" value="GntR ligand-binding domain-like"/>
    <property type="match status" value="1"/>
</dbReference>
<proteinExistence type="predicted"/>
<keyword evidence="3" id="KW-0804">Transcription</keyword>
<feature type="domain" description="HTH gntR-type" evidence="4">
    <location>
        <begin position="8"/>
        <end position="75"/>
    </location>
</feature>
<dbReference type="PANTHER" id="PTHR43537:SF5">
    <property type="entry name" value="UXU OPERON TRANSCRIPTIONAL REGULATOR"/>
    <property type="match status" value="1"/>
</dbReference>
<evidence type="ECO:0000313" key="5">
    <source>
        <dbReference type="EMBL" id="RDI75880.1"/>
    </source>
</evidence>
<dbReference type="InterPro" id="IPR000524">
    <property type="entry name" value="Tscrpt_reg_HTH_GntR"/>
</dbReference>
<dbReference type="OrthoDB" id="3503791at2"/>
<dbReference type="AlphaFoldDB" id="A0A7M2Z0Q9"/>
<evidence type="ECO:0000259" key="4">
    <source>
        <dbReference type="PROSITE" id="PS50949"/>
    </source>
</evidence>
<dbReference type="Pfam" id="PF07729">
    <property type="entry name" value="FCD"/>
    <property type="match status" value="1"/>
</dbReference>
<gene>
    <name evidence="5" type="ORF">Gocc_0299</name>
</gene>
<dbReference type="CDD" id="cd07377">
    <property type="entry name" value="WHTH_GntR"/>
    <property type="match status" value="1"/>
</dbReference>
<dbReference type="InterPro" id="IPR036390">
    <property type="entry name" value="WH_DNA-bd_sf"/>
</dbReference>
<dbReference type="EMBL" id="QQZY01000001">
    <property type="protein sequence ID" value="RDI75880.1"/>
    <property type="molecule type" value="Genomic_DNA"/>
</dbReference>
<comment type="caution">
    <text evidence="5">The sequence shown here is derived from an EMBL/GenBank/DDBJ whole genome shotgun (WGS) entry which is preliminary data.</text>
</comment>
<accession>A0A7M2Z0Q9</accession>
<dbReference type="PANTHER" id="PTHR43537">
    <property type="entry name" value="TRANSCRIPTIONAL REGULATOR, GNTR FAMILY"/>
    <property type="match status" value="1"/>
</dbReference>
<dbReference type="RefSeq" id="WP_114794761.1">
    <property type="nucleotide sequence ID" value="NZ_QQZY01000001.1"/>
</dbReference>
<evidence type="ECO:0000313" key="6">
    <source>
        <dbReference type="Proteomes" id="UP000254134"/>
    </source>
</evidence>
<dbReference type="PRINTS" id="PR00035">
    <property type="entry name" value="HTHGNTR"/>
</dbReference>
<dbReference type="InterPro" id="IPR008920">
    <property type="entry name" value="TF_FadR/GntR_C"/>
</dbReference>
<dbReference type="SMART" id="SM00345">
    <property type="entry name" value="HTH_GNTR"/>
    <property type="match status" value="1"/>
</dbReference>
<dbReference type="PROSITE" id="PS50949">
    <property type="entry name" value="HTH_GNTR"/>
    <property type="match status" value="1"/>
</dbReference>
<dbReference type="InterPro" id="IPR036388">
    <property type="entry name" value="WH-like_DNA-bd_sf"/>
</dbReference>
<sequence>MATLLPRANLNEQVYETLRQRVLRRDPGPGAKLSLHELASELGVSRSPVHHALTRLVSEGLLTVKARRGYYITPVSAATVSDGYEVRLALELHAAERTVGRSDAAQLARFRALMERSEEAISQEEWDAANAAFHEFQVDMAGNAMLSRFYRELSVNLMMQVIRGGRLEGGEYLAREHRAIVDAFDACDLAAAHAAIRTHIRSGTQIALEAIERAGGVL</sequence>